<protein>
    <submittedName>
        <fullName evidence="7">Hydrogenase iron-sulfur subunit</fullName>
    </submittedName>
</protein>
<feature type="domain" description="4Fe-4S ferredoxin-type" evidence="6">
    <location>
        <begin position="307"/>
        <end position="336"/>
    </location>
</feature>
<accession>A0ABS3AW10</accession>
<organism evidence="7 8">
    <name type="scientific">Desulfotalea psychrophila</name>
    <dbReference type="NCBI Taxonomy" id="84980"/>
    <lineage>
        <taxon>Bacteria</taxon>
        <taxon>Pseudomonadati</taxon>
        <taxon>Thermodesulfobacteriota</taxon>
        <taxon>Desulfobulbia</taxon>
        <taxon>Desulfobulbales</taxon>
        <taxon>Desulfocapsaceae</taxon>
        <taxon>Desulfotalea</taxon>
    </lineage>
</organism>
<dbReference type="Pfam" id="PF12838">
    <property type="entry name" value="Fer4_7"/>
    <property type="match status" value="1"/>
</dbReference>
<evidence type="ECO:0000256" key="2">
    <source>
        <dbReference type="ARBA" id="ARBA00022723"/>
    </source>
</evidence>
<dbReference type="InterPro" id="IPR003813">
    <property type="entry name" value="MvhD/FlpD"/>
</dbReference>
<dbReference type="EMBL" id="JAFITO010000003">
    <property type="protein sequence ID" value="MBN4068057.1"/>
    <property type="molecule type" value="Genomic_DNA"/>
</dbReference>
<comment type="caution">
    <text evidence="7">The sequence shown here is derived from an EMBL/GenBank/DDBJ whole genome shotgun (WGS) entry which is preliminary data.</text>
</comment>
<dbReference type="PANTHER" id="PTHR43687:SF1">
    <property type="entry name" value="FERREDOXIN III"/>
    <property type="match status" value="1"/>
</dbReference>
<keyword evidence="1" id="KW-0004">4Fe-4S</keyword>
<keyword evidence="5" id="KW-0411">Iron-sulfur</keyword>
<keyword evidence="4" id="KW-0408">Iron</keyword>
<sequence>MKLTCMIGEDKGRSHFLELSHFNQDSNRVIRVDDSVEGFTEISALCESKKPDSIILIAESPLRFRDDLQIGLLPRLIEVGINPASIGFVNLNGIVLCSDSEEQVLARLQLTTALAHDRVGHGKPLSVKKIKPVKRCLVVGDILDNDVKLLEQSGIELIRIWSGDNREMLSDVGLQSFSGLPGDYQIGLLQSDNKTEEYRCGAVFVNTSSLNPDQKRQLAEAMKIPFPADTFRLPPDRHTLTAGVWVLEKENEQKTAGWAAEVSSLLDRDTIESYLDACTVNLDKCGLCGACVKTCMFSANSIDLKSARIHFDQTRCTGCGNCVTACPVLARDLHHYSNSYMGNIAANLHAFKGRDGMRILGLFCESNGYKAVNYLAGTGKRVSSSYYFLPVKCGARIGTEIIPDSFQNGFDGVALLVCARDECNELVGSLDLERRFNLYRTIMKAQGQESGRMRIFSIKEKELGNVHDGLEQFARYLADLRTDQAVFSQL</sequence>
<name>A0ABS3AW10_9BACT</name>
<evidence type="ECO:0000259" key="6">
    <source>
        <dbReference type="PROSITE" id="PS51379"/>
    </source>
</evidence>
<dbReference type="PANTHER" id="PTHR43687">
    <property type="entry name" value="ADENYLYLSULFATE REDUCTASE, BETA SUBUNIT"/>
    <property type="match status" value="1"/>
</dbReference>
<gene>
    <name evidence="7" type="ORF">JYU06_00830</name>
</gene>
<keyword evidence="2" id="KW-0479">Metal-binding</keyword>
<keyword evidence="3" id="KW-0560">Oxidoreductase</keyword>
<keyword evidence="8" id="KW-1185">Reference proteome</keyword>
<evidence type="ECO:0000256" key="3">
    <source>
        <dbReference type="ARBA" id="ARBA00023002"/>
    </source>
</evidence>
<dbReference type="PROSITE" id="PS00198">
    <property type="entry name" value="4FE4S_FER_1"/>
    <property type="match status" value="1"/>
</dbReference>
<dbReference type="PROSITE" id="PS51379">
    <property type="entry name" value="4FE4S_FER_2"/>
    <property type="match status" value="2"/>
</dbReference>
<proteinExistence type="predicted"/>
<reference evidence="7 8" key="1">
    <citation type="submission" date="2021-02" db="EMBL/GenBank/DDBJ databases">
        <title>Activity-based single-cell genomes from oceanic crustal fluid captures similar information to metagenomic and metatranscriptomic surveys with orders of magnitude less sampling.</title>
        <authorList>
            <person name="D'Angelo T.S."/>
            <person name="Orcutt B.N."/>
        </authorList>
    </citation>
    <scope>NUCLEOTIDE SEQUENCE [LARGE SCALE GENOMIC DNA]</scope>
    <source>
        <strain evidence="7">AH-315-G02</strain>
    </source>
</reference>
<dbReference type="Proteomes" id="UP000717534">
    <property type="component" value="Unassembled WGS sequence"/>
</dbReference>
<dbReference type="Pfam" id="PF02662">
    <property type="entry name" value="FlpD"/>
    <property type="match status" value="1"/>
</dbReference>
<feature type="domain" description="4Fe-4S ferredoxin-type" evidence="6">
    <location>
        <begin position="276"/>
        <end position="305"/>
    </location>
</feature>
<evidence type="ECO:0000313" key="8">
    <source>
        <dbReference type="Proteomes" id="UP000717534"/>
    </source>
</evidence>
<dbReference type="Gene3D" id="3.30.70.20">
    <property type="match status" value="1"/>
</dbReference>
<dbReference type="InterPro" id="IPR017900">
    <property type="entry name" value="4Fe4S_Fe_S_CS"/>
</dbReference>
<dbReference type="SUPFAM" id="SSF54862">
    <property type="entry name" value="4Fe-4S ferredoxins"/>
    <property type="match status" value="1"/>
</dbReference>
<evidence type="ECO:0000256" key="5">
    <source>
        <dbReference type="ARBA" id="ARBA00023014"/>
    </source>
</evidence>
<evidence type="ECO:0000256" key="1">
    <source>
        <dbReference type="ARBA" id="ARBA00022485"/>
    </source>
</evidence>
<dbReference type="InterPro" id="IPR017896">
    <property type="entry name" value="4Fe4S_Fe-S-bd"/>
</dbReference>
<dbReference type="InterPro" id="IPR050572">
    <property type="entry name" value="Fe-S_Ferredoxin"/>
</dbReference>
<evidence type="ECO:0000313" key="7">
    <source>
        <dbReference type="EMBL" id="MBN4068057.1"/>
    </source>
</evidence>
<evidence type="ECO:0000256" key="4">
    <source>
        <dbReference type="ARBA" id="ARBA00023004"/>
    </source>
</evidence>